<gene>
    <name evidence="1" type="ORF">Q4528_15760</name>
</gene>
<comment type="caution">
    <text evidence="1">The sequence shown here is derived from an EMBL/GenBank/DDBJ whole genome shotgun (WGS) entry which is preliminary data.</text>
</comment>
<dbReference type="RefSeq" id="WP_303522687.1">
    <property type="nucleotide sequence ID" value="NZ_JAUOQO010000885.1"/>
</dbReference>
<protein>
    <submittedName>
        <fullName evidence="1">Uncharacterized protein</fullName>
    </submittedName>
</protein>
<evidence type="ECO:0000313" key="1">
    <source>
        <dbReference type="EMBL" id="MDO6575568.1"/>
    </source>
</evidence>
<organism evidence="1 2">
    <name type="scientific">Staphylococcus pasteuri_A</name>
    <dbReference type="NCBI Taxonomy" id="3062664"/>
    <lineage>
        <taxon>Bacteria</taxon>
        <taxon>Bacillati</taxon>
        <taxon>Bacillota</taxon>
        <taxon>Bacilli</taxon>
        <taxon>Bacillales</taxon>
        <taxon>Staphylococcaceae</taxon>
        <taxon>Staphylococcus</taxon>
    </lineage>
</organism>
<name>A0AAW7YWA0_9STAP</name>
<feature type="non-terminal residue" evidence="1">
    <location>
        <position position="61"/>
    </location>
</feature>
<keyword evidence="2" id="KW-1185">Reference proteome</keyword>
<evidence type="ECO:0000313" key="2">
    <source>
        <dbReference type="Proteomes" id="UP001170310"/>
    </source>
</evidence>
<dbReference type="EMBL" id="JAUOQO010000885">
    <property type="protein sequence ID" value="MDO6575568.1"/>
    <property type="molecule type" value="Genomic_DNA"/>
</dbReference>
<sequence length="61" mass="7041">MDGITYMPTSEEDFENYKLDFGGWRTFSLSEYDGQEANEDVRFELKVAIHNLGEASFARIV</sequence>
<dbReference type="Proteomes" id="UP001170310">
    <property type="component" value="Unassembled WGS sequence"/>
</dbReference>
<accession>A0AAW7YWA0</accession>
<reference evidence="1" key="1">
    <citation type="submission" date="2023-07" db="EMBL/GenBank/DDBJ databases">
        <title>Genome content predicts the carbon catabolic preferences of heterotrophic bacteria.</title>
        <authorList>
            <person name="Gralka M."/>
        </authorList>
    </citation>
    <scope>NUCLEOTIDE SEQUENCE</scope>
    <source>
        <strain evidence="1">E2R20</strain>
    </source>
</reference>
<dbReference type="AlphaFoldDB" id="A0AAW7YWA0"/>
<proteinExistence type="predicted"/>